<evidence type="ECO:0000256" key="8">
    <source>
        <dbReference type="ARBA" id="ARBA00022840"/>
    </source>
</evidence>
<evidence type="ECO:0000256" key="14">
    <source>
        <dbReference type="SAM" id="Phobius"/>
    </source>
</evidence>
<evidence type="ECO:0000256" key="12">
    <source>
        <dbReference type="ARBA" id="ARBA00049280"/>
    </source>
</evidence>
<evidence type="ECO:0000256" key="13">
    <source>
        <dbReference type="SAM" id="MobiDB-lite"/>
    </source>
</evidence>
<evidence type="ECO:0000259" key="15">
    <source>
        <dbReference type="PROSITE" id="PS50011"/>
    </source>
</evidence>
<dbReference type="Pfam" id="PF00069">
    <property type="entry name" value="Pkinase"/>
    <property type="match status" value="1"/>
</dbReference>
<evidence type="ECO:0000256" key="4">
    <source>
        <dbReference type="ARBA" id="ARBA00022527"/>
    </source>
</evidence>
<evidence type="ECO:0000256" key="5">
    <source>
        <dbReference type="ARBA" id="ARBA00022679"/>
    </source>
</evidence>
<dbReference type="EC" id="2.7.11.23" evidence="2"/>
<evidence type="ECO:0000256" key="11">
    <source>
        <dbReference type="ARBA" id="ARBA00048367"/>
    </source>
</evidence>
<feature type="transmembrane region" description="Helical" evidence="14">
    <location>
        <begin position="216"/>
        <end position="240"/>
    </location>
</feature>
<evidence type="ECO:0000256" key="7">
    <source>
        <dbReference type="ARBA" id="ARBA00022777"/>
    </source>
</evidence>
<dbReference type="CDD" id="cd07842">
    <property type="entry name" value="STKc_CDK8_like"/>
    <property type="match status" value="1"/>
</dbReference>
<comment type="catalytic activity">
    <reaction evidence="11">
        <text>L-seryl-[protein] + ATP = O-phospho-L-seryl-[protein] + ADP + H(+)</text>
        <dbReference type="Rhea" id="RHEA:17989"/>
        <dbReference type="Rhea" id="RHEA-COMP:9863"/>
        <dbReference type="Rhea" id="RHEA-COMP:11604"/>
        <dbReference type="ChEBI" id="CHEBI:15378"/>
        <dbReference type="ChEBI" id="CHEBI:29999"/>
        <dbReference type="ChEBI" id="CHEBI:30616"/>
        <dbReference type="ChEBI" id="CHEBI:83421"/>
        <dbReference type="ChEBI" id="CHEBI:456216"/>
        <dbReference type="EC" id="2.7.11.22"/>
    </reaction>
</comment>
<evidence type="ECO:0000256" key="2">
    <source>
        <dbReference type="ARBA" id="ARBA00012409"/>
    </source>
</evidence>
<dbReference type="Gene3D" id="1.10.510.10">
    <property type="entry name" value="Transferase(Phosphotransferase) domain 1"/>
    <property type="match status" value="1"/>
</dbReference>
<dbReference type="InterPro" id="IPR008271">
    <property type="entry name" value="Ser/Thr_kinase_AS"/>
</dbReference>
<evidence type="ECO:0000256" key="6">
    <source>
        <dbReference type="ARBA" id="ARBA00022741"/>
    </source>
</evidence>
<feature type="transmembrane region" description="Helical" evidence="14">
    <location>
        <begin position="189"/>
        <end position="209"/>
    </location>
</feature>
<reference evidence="16 17" key="1">
    <citation type="submission" date="2021-06" db="EMBL/GenBank/DDBJ databases">
        <title>Candida outbreak in Lebanon.</title>
        <authorList>
            <person name="Finianos M."/>
        </authorList>
    </citation>
    <scope>NUCLEOTIDE SEQUENCE [LARGE SCALE GENOMIC DNA]</scope>
    <source>
        <strain evidence="16">CA3LBN</strain>
    </source>
</reference>
<dbReference type="InterPro" id="IPR050108">
    <property type="entry name" value="CDK"/>
</dbReference>
<dbReference type="Proteomes" id="UP000825434">
    <property type="component" value="Chromosome 2"/>
</dbReference>
<accession>A0ABX8I425</accession>
<evidence type="ECO:0000256" key="10">
    <source>
        <dbReference type="ARBA" id="ARBA00047811"/>
    </source>
</evidence>
<keyword evidence="7" id="KW-0418">Kinase</keyword>
<keyword evidence="8" id="KW-0067">ATP-binding</keyword>
<keyword evidence="14" id="KW-0472">Membrane</keyword>
<protein>
    <recommendedName>
        <fullName evidence="9">Cyclin-dependent kinase 8</fullName>
        <ecNumber evidence="3">2.7.11.22</ecNumber>
        <ecNumber evidence="2">2.7.11.23</ecNumber>
    </recommendedName>
</protein>
<dbReference type="SUPFAM" id="SSF56112">
    <property type="entry name" value="Protein kinase-like (PK-like)"/>
    <property type="match status" value="1"/>
</dbReference>
<gene>
    <name evidence="16" type="ORF">CA3LBN_002164</name>
</gene>
<dbReference type="InterPro" id="IPR011009">
    <property type="entry name" value="Kinase-like_dom_sf"/>
</dbReference>
<dbReference type="EC" id="2.7.11.22" evidence="3"/>
<evidence type="ECO:0000256" key="1">
    <source>
        <dbReference type="ARBA" id="ARBA00006485"/>
    </source>
</evidence>
<dbReference type="SMART" id="SM00220">
    <property type="entry name" value="S_TKc"/>
    <property type="match status" value="1"/>
</dbReference>
<feature type="domain" description="Protein kinase" evidence="15">
    <location>
        <begin position="1182"/>
        <end position="1530"/>
    </location>
</feature>
<keyword evidence="17" id="KW-1185">Reference proteome</keyword>
<keyword evidence="14" id="KW-1133">Transmembrane helix</keyword>
<dbReference type="PANTHER" id="PTHR24056">
    <property type="entry name" value="CELL DIVISION PROTEIN KINASE"/>
    <property type="match status" value="1"/>
</dbReference>
<dbReference type="InterPro" id="IPR000719">
    <property type="entry name" value="Prot_kinase_dom"/>
</dbReference>
<feature type="transmembrane region" description="Helical" evidence="14">
    <location>
        <begin position="1074"/>
        <end position="1094"/>
    </location>
</feature>
<name>A0ABX8I425_9ASCO</name>
<evidence type="ECO:0000313" key="16">
    <source>
        <dbReference type="EMBL" id="QWU87899.1"/>
    </source>
</evidence>
<dbReference type="PROSITE" id="PS00108">
    <property type="entry name" value="PROTEIN_KINASE_ST"/>
    <property type="match status" value="1"/>
</dbReference>
<comment type="similarity">
    <text evidence="1">Belongs to the protein kinase superfamily. CMGC Ser/Thr protein kinase family. CDC2/CDKX subfamily.</text>
</comment>
<proteinExistence type="inferred from homology"/>
<sequence length="1584" mass="181239">MIPSGFAYKSYHTISKNLGWKAESLKTYQLLYPEGHGVSNETLSMIQDIHLDVSQNHLANDAHDISSSGYSKEVYFYIQKTLWAENQRFESNVSEDNFCGLEMQRRQWDFSWKIEHYVDQKVGPLRTKHLELAKNGDAPLEKQLLDQISWLNNHKVFQQVKTRVYTRRCTDALDSSLESRKKQYENSQLLEFFGLLFLPMGMMFVIMFCSQSKARACALAGLYVLIMFACFLAATSGILLSADEKYSSGWFLHFVASEEHLDLGGVLKEARLENGVASFGSGPHAENLKAVFEVRQTFITFDWCSYEMPMPIIGGCFIAMGDEREILLGPKFPMTHSLFGVGSEFPAESKYSISKDVSVTLKADYAKPSWFTQREYHRIVTPGTAIPDILLLQLQMDSNSVSFILSRMVIELQEFTCVWRHGKFYKEVRNKTLLEKEMYHFVRASETPFKIPKKMYDCELPEVGPSFSCQGFTRSYGLRTHITLCSKSHPKIALESFFELNMAEVKAERIKQSDATNDERYLGLRAEVPERYSMRSFELNTEMKGILETYRKYISKPELSGYSLRSWQCGTRAVLYLGMEASAGWKPREKIERNDCFKAETGKATHLAVKMIDRPIHGGESSTTQKPYLAVCMMHGKQVAGNLSNIDFGRFKRASCVSFYTIEDEQFPLAVCLGRPAGGCFERQCRWNDTFLATPGTKLYDVFDIKFVLPISFEEAKRNGLKRDIVFQLQRIEIDRINCECHKYCNHSRKTLLLSKNLKNKKGCNFSWRSFHDVVPGSPHARAISIPAHVFDISIPKDEKSFLMEVSYNRNTALKGTLFFSSFGRNYTFTWTSKLQVSESSTMSFIEFMKQKSTHIIILNIVVIAIGLVGYLTSSGFVYDAYTSIKADEEWRSMNSFTYNKLLSYYSDTIDDINSIFQEYQPTSPPEHLHFYKPIVLPEIDLDFDWIRSEGEKLLHDTTANNICNSDTIKSWDKYFTMVEENFDKMSSVMETKRKIFPQSFPVCSFNKFDKRMKKQIREQGWGSSEHSRRCDASMKHKKEKLEQLDSSKLNAWAFLVIWLQGIVLLMADKQSLSILLGFYALVFFVCFITGGCLQRQTPDAFSPRWLAEKELSNIGGAFMGAFTTGCGYLPYYSTNNVPNAPTSTASMQLPQPTMMASNSILTLGPYRHRKDLSRNSVLSNYTVIGYIAAGTYGKVYKAKSKVGKNSSSDDLGEMGRQFEKQETVEDHRLFAIKKFKSDNHSSMAHALGANNEGGAYTGISQSAIREMSLCRELNHKNITKLMEIMLESKSIYMVFEFFEHDLLQIIHYHSHPDVKPIPETTVKSLIWQVLNGVTFLHKNWVFHRDLKPANIMVSSDGVVKIGDLGLARKFNNPLQSLYTGDKVVVTIWYRAPELLLGTRHYTPAIDLWAVGCILAELLSLRPIFKGEEAKFDMSNKKSIPFQKNQLQKIFEILGTPTVEQWPSLPKYPDYYAFQQHFLQKGATYPPNLSNWYKMIGGKSKGCLTLLRDLLHYDPVTRVSADGALVHPYFLEAPLVKENAFEGLNVKYPKRRIFTDDIDITAQNNNFNNKRHYDDGASRKRQRG</sequence>
<keyword evidence="5" id="KW-0808">Transferase</keyword>
<dbReference type="PANTHER" id="PTHR24056:SF495">
    <property type="entry name" value="CYCLIN-DEPENDENT KINASE 8-RELATED"/>
    <property type="match status" value="1"/>
</dbReference>
<feature type="transmembrane region" description="Helical" evidence="14">
    <location>
        <begin position="1115"/>
        <end position="1133"/>
    </location>
</feature>
<comment type="catalytic activity">
    <reaction evidence="10">
        <text>L-threonyl-[protein] + ATP = O-phospho-L-threonyl-[protein] + ADP + H(+)</text>
        <dbReference type="Rhea" id="RHEA:46608"/>
        <dbReference type="Rhea" id="RHEA-COMP:11060"/>
        <dbReference type="Rhea" id="RHEA-COMP:11605"/>
        <dbReference type="ChEBI" id="CHEBI:15378"/>
        <dbReference type="ChEBI" id="CHEBI:30013"/>
        <dbReference type="ChEBI" id="CHEBI:30616"/>
        <dbReference type="ChEBI" id="CHEBI:61977"/>
        <dbReference type="ChEBI" id="CHEBI:456216"/>
        <dbReference type="EC" id="2.7.11.22"/>
    </reaction>
</comment>
<feature type="transmembrane region" description="Helical" evidence="14">
    <location>
        <begin position="1050"/>
        <end position="1068"/>
    </location>
</feature>
<comment type="catalytic activity">
    <reaction evidence="12">
        <text>[DNA-directed RNA polymerase] + ATP = phospho-[DNA-directed RNA polymerase] + ADP + H(+)</text>
        <dbReference type="Rhea" id="RHEA:10216"/>
        <dbReference type="Rhea" id="RHEA-COMP:11321"/>
        <dbReference type="Rhea" id="RHEA-COMP:11322"/>
        <dbReference type="ChEBI" id="CHEBI:15378"/>
        <dbReference type="ChEBI" id="CHEBI:30616"/>
        <dbReference type="ChEBI" id="CHEBI:43176"/>
        <dbReference type="ChEBI" id="CHEBI:68546"/>
        <dbReference type="ChEBI" id="CHEBI:456216"/>
        <dbReference type="EC" id="2.7.11.23"/>
    </reaction>
</comment>
<evidence type="ECO:0000256" key="9">
    <source>
        <dbReference type="ARBA" id="ARBA00041823"/>
    </source>
</evidence>
<organism evidence="16 17">
    <name type="scientific">Candidozyma haemuli</name>
    <dbReference type="NCBI Taxonomy" id="45357"/>
    <lineage>
        <taxon>Eukaryota</taxon>
        <taxon>Fungi</taxon>
        <taxon>Dikarya</taxon>
        <taxon>Ascomycota</taxon>
        <taxon>Saccharomycotina</taxon>
        <taxon>Pichiomycetes</taxon>
        <taxon>Metschnikowiaceae</taxon>
        <taxon>Candidozyma</taxon>
    </lineage>
</organism>
<dbReference type="PROSITE" id="PS50011">
    <property type="entry name" value="PROTEIN_KINASE_DOM"/>
    <property type="match status" value="1"/>
</dbReference>
<keyword evidence="14" id="KW-0812">Transmembrane</keyword>
<dbReference type="EMBL" id="CP076662">
    <property type="protein sequence ID" value="QWU87899.1"/>
    <property type="molecule type" value="Genomic_DNA"/>
</dbReference>
<evidence type="ECO:0000313" key="17">
    <source>
        <dbReference type="Proteomes" id="UP000825434"/>
    </source>
</evidence>
<keyword evidence="6" id="KW-0547">Nucleotide-binding</keyword>
<evidence type="ECO:0000256" key="3">
    <source>
        <dbReference type="ARBA" id="ARBA00012425"/>
    </source>
</evidence>
<feature type="region of interest" description="Disordered" evidence="13">
    <location>
        <begin position="1565"/>
        <end position="1584"/>
    </location>
</feature>
<feature type="transmembrane region" description="Helical" evidence="14">
    <location>
        <begin position="856"/>
        <end position="879"/>
    </location>
</feature>
<dbReference type="Gene3D" id="3.30.200.20">
    <property type="entry name" value="Phosphorylase Kinase, domain 1"/>
    <property type="match status" value="1"/>
</dbReference>
<keyword evidence="4" id="KW-0723">Serine/threonine-protein kinase</keyword>